<feature type="region of interest" description="Disordered" evidence="11">
    <location>
        <begin position="520"/>
        <end position="548"/>
    </location>
</feature>
<dbReference type="PANTHER" id="PTHR10110">
    <property type="entry name" value="SODIUM/HYDROGEN EXCHANGER"/>
    <property type="match status" value="1"/>
</dbReference>
<keyword evidence="6 10" id="KW-0915">Sodium</keyword>
<keyword evidence="7 10" id="KW-0406">Ion transport</keyword>
<dbReference type="AlphaFoldDB" id="A0A4Y9R2G4"/>
<keyword evidence="4 10" id="KW-0812">Transmembrane</keyword>
<dbReference type="NCBIfam" id="TIGR00831">
    <property type="entry name" value="a_cpa1"/>
    <property type="match status" value="1"/>
</dbReference>
<evidence type="ECO:0000256" key="11">
    <source>
        <dbReference type="SAM" id="MobiDB-lite"/>
    </source>
</evidence>
<feature type="transmembrane region" description="Helical" evidence="10">
    <location>
        <begin position="351"/>
        <end position="369"/>
    </location>
</feature>
<dbReference type="GO" id="GO:0015385">
    <property type="term" value="F:sodium:proton antiporter activity"/>
    <property type="evidence" value="ECO:0007669"/>
    <property type="project" value="InterPro"/>
</dbReference>
<keyword evidence="3 10" id="KW-1003">Cell membrane</keyword>
<feature type="transmembrane region" description="Helical" evidence="10">
    <location>
        <begin position="6"/>
        <end position="24"/>
    </location>
</feature>
<dbReference type="InterPro" id="IPR018422">
    <property type="entry name" value="Cation/H_exchanger_CPA1"/>
</dbReference>
<gene>
    <name evidence="13" type="ORF">E4M00_04620</name>
</gene>
<comment type="caution">
    <text evidence="13">The sequence shown here is derived from an EMBL/GenBank/DDBJ whole genome shotgun (WGS) entry which is preliminary data.</text>
</comment>
<dbReference type="RefSeq" id="WP_135119333.1">
    <property type="nucleotide sequence ID" value="NZ_SPQZ01000002.1"/>
</dbReference>
<feature type="transmembrane region" description="Helical" evidence="10">
    <location>
        <begin position="86"/>
        <end position="109"/>
    </location>
</feature>
<organism evidence="13 14">
    <name type="scientific">Orlajensenia leifsoniae</name>
    <dbReference type="NCBI Taxonomy" id="2561933"/>
    <lineage>
        <taxon>Bacteria</taxon>
        <taxon>Bacillati</taxon>
        <taxon>Actinomycetota</taxon>
        <taxon>Actinomycetes</taxon>
        <taxon>Micrococcales</taxon>
        <taxon>Microbacteriaceae</taxon>
        <taxon>Orlajensenia</taxon>
    </lineage>
</organism>
<name>A0A4Y9R2G4_9MICO</name>
<feature type="transmembrane region" description="Helical" evidence="10">
    <location>
        <begin position="31"/>
        <end position="51"/>
    </location>
</feature>
<dbReference type="GO" id="GO:0005886">
    <property type="term" value="C:plasma membrane"/>
    <property type="evidence" value="ECO:0007669"/>
    <property type="project" value="UniProtKB-SubCell"/>
</dbReference>
<comment type="similarity">
    <text evidence="10">Belongs to the monovalent cation:proton antiporter 1 (CPA1) transporter (TC 2.A.36) family.</text>
</comment>
<comment type="function">
    <text evidence="10">Na(+)/H(+) antiporter that extrudes sodium in exchange for external protons.</text>
</comment>
<dbReference type="GO" id="GO:0051453">
    <property type="term" value="P:regulation of intracellular pH"/>
    <property type="evidence" value="ECO:0007669"/>
    <property type="project" value="TreeGrafter"/>
</dbReference>
<evidence type="ECO:0000256" key="6">
    <source>
        <dbReference type="ARBA" id="ARBA00023053"/>
    </source>
</evidence>
<proteinExistence type="inferred from homology"/>
<sequence>MDTVTTVVWVVAFVLVTVTVTGFTGRIGWSAPVALVAVGAVASFIPAVPRVEIEPELVLYAVIPPLLFAAAIRTSFIDIRARDDSILALSVGLVAFTVVVVGFATWMLVPAITLAAAFAFGAVVAPTDAVAVSAVAGRLKLPRRLVTILEGESLLNDATALVALNAAIMAILSVTVLNPWAIAGNFVLAVVGGVGVGLGIGWVLSEVRKRLRAPVLDTSLSLITPYLAFIIAQAIGGSGVLAVVIAGILLGYRSPTVQSAEARIAERLNWKTIQFLLENAVFLFIGLNLAGIVEGASSAGPGIWPTIGICLAILVTLIVSRFAWVFMLTWLYKHGPQFLRARQWSWRNATAVSSAGIRGVVTLIAVFLLPPETPQREFLQFLAFVVVVGTLLEGLALPRILKLLKLPAPDYSQEHSERMLLMAEAEDAGVARLEQERTDDDELEVIDRLRANAAFLAEALQNPPTTGGEPRPVAYTRLRRVMIEAQREAVLAARREGRYQEAAVLSVLAAIDAEETALRTAGPKVKPTALPVTPPRRMPSKRRRPAPE</sequence>
<evidence type="ECO:0000256" key="10">
    <source>
        <dbReference type="RuleBase" id="RU366002"/>
    </source>
</evidence>
<evidence type="ECO:0000313" key="14">
    <source>
        <dbReference type="Proteomes" id="UP000298127"/>
    </source>
</evidence>
<feature type="domain" description="Cation/H+ exchanger transmembrane" evidence="12">
    <location>
        <begin position="17"/>
        <end position="402"/>
    </location>
</feature>
<feature type="transmembrane region" description="Helical" evidence="10">
    <location>
        <begin position="303"/>
        <end position="331"/>
    </location>
</feature>
<evidence type="ECO:0000256" key="3">
    <source>
        <dbReference type="ARBA" id="ARBA00022475"/>
    </source>
</evidence>
<evidence type="ECO:0000256" key="9">
    <source>
        <dbReference type="ARBA" id="ARBA00023201"/>
    </source>
</evidence>
<feature type="compositionally biased region" description="Basic residues" evidence="11">
    <location>
        <begin position="538"/>
        <end position="548"/>
    </location>
</feature>
<feature type="transmembrane region" description="Helical" evidence="10">
    <location>
        <begin position="158"/>
        <end position="180"/>
    </location>
</feature>
<feature type="transmembrane region" description="Helical" evidence="10">
    <location>
        <begin position="226"/>
        <end position="252"/>
    </location>
</feature>
<feature type="transmembrane region" description="Helical" evidence="10">
    <location>
        <begin position="272"/>
        <end position="291"/>
    </location>
</feature>
<keyword evidence="8 10" id="KW-0472">Membrane</keyword>
<feature type="transmembrane region" description="Helical" evidence="10">
    <location>
        <begin position="57"/>
        <end position="74"/>
    </location>
</feature>
<feature type="transmembrane region" description="Helical" evidence="10">
    <location>
        <begin position="186"/>
        <end position="205"/>
    </location>
</feature>
<dbReference type="Pfam" id="PF00999">
    <property type="entry name" value="Na_H_Exchanger"/>
    <property type="match status" value="1"/>
</dbReference>
<dbReference type="InterPro" id="IPR004705">
    <property type="entry name" value="Cation/H_exchanger_CPA1_bac"/>
</dbReference>
<feature type="transmembrane region" description="Helical" evidence="10">
    <location>
        <begin position="115"/>
        <end position="137"/>
    </location>
</feature>
<evidence type="ECO:0000256" key="8">
    <source>
        <dbReference type="ARBA" id="ARBA00023136"/>
    </source>
</evidence>
<dbReference type="Gene3D" id="6.10.140.1330">
    <property type="match status" value="1"/>
</dbReference>
<accession>A0A4Y9R2G4</accession>
<evidence type="ECO:0000256" key="4">
    <source>
        <dbReference type="ARBA" id="ARBA00022692"/>
    </source>
</evidence>
<reference evidence="13 14" key="1">
    <citation type="journal article" date="2018" name="J. Microbiol.">
        <title>Leifsonia flava sp. nov., a novel actinobacterium isolated from the rhizosphere of Aquilegia viridiflora.</title>
        <authorList>
            <person name="Cai Y."/>
            <person name="Tao W.Z."/>
            <person name="Ma Y.J."/>
            <person name="Cheng J."/>
            <person name="Zhang M.Y."/>
            <person name="Zhang Y.X."/>
        </authorList>
    </citation>
    <scope>NUCLEOTIDE SEQUENCE [LARGE SCALE GENOMIC DNA]</scope>
    <source>
        <strain evidence="13 14">SYP-B2174</strain>
    </source>
</reference>
<keyword evidence="14" id="KW-1185">Reference proteome</keyword>
<evidence type="ECO:0000259" key="12">
    <source>
        <dbReference type="Pfam" id="PF00999"/>
    </source>
</evidence>
<evidence type="ECO:0000256" key="5">
    <source>
        <dbReference type="ARBA" id="ARBA00022989"/>
    </source>
</evidence>
<dbReference type="InterPro" id="IPR006153">
    <property type="entry name" value="Cation/H_exchanger_TM"/>
</dbReference>
<evidence type="ECO:0000256" key="2">
    <source>
        <dbReference type="ARBA" id="ARBA00022448"/>
    </source>
</evidence>
<dbReference type="Proteomes" id="UP000298127">
    <property type="component" value="Unassembled WGS sequence"/>
</dbReference>
<keyword evidence="5 10" id="KW-1133">Transmembrane helix</keyword>
<dbReference type="EMBL" id="SPQZ01000002">
    <property type="protein sequence ID" value="TFV98799.1"/>
    <property type="molecule type" value="Genomic_DNA"/>
</dbReference>
<keyword evidence="2 10" id="KW-0813">Transport</keyword>
<evidence type="ECO:0000256" key="1">
    <source>
        <dbReference type="ARBA" id="ARBA00004651"/>
    </source>
</evidence>
<dbReference type="GO" id="GO:0015386">
    <property type="term" value="F:potassium:proton antiporter activity"/>
    <property type="evidence" value="ECO:0007669"/>
    <property type="project" value="TreeGrafter"/>
</dbReference>
<keyword evidence="9 10" id="KW-0739">Sodium transport</keyword>
<keyword evidence="10" id="KW-0050">Antiport</keyword>
<protein>
    <submittedName>
        <fullName evidence="13">Na+/H+ antiporter</fullName>
    </submittedName>
</protein>
<evidence type="ECO:0000256" key="7">
    <source>
        <dbReference type="ARBA" id="ARBA00023065"/>
    </source>
</evidence>
<dbReference type="GO" id="GO:0098719">
    <property type="term" value="P:sodium ion import across plasma membrane"/>
    <property type="evidence" value="ECO:0007669"/>
    <property type="project" value="TreeGrafter"/>
</dbReference>
<feature type="transmembrane region" description="Helical" evidence="10">
    <location>
        <begin position="381"/>
        <end position="401"/>
    </location>
</feature>
<dbReference type="PANTHER" id="PTHR10110:SF86">
    <property type="entry name" value="SODIUM_HYDROGEN EXCHANGER 7"/>
    <property type="match status" value="1"/>
</dbReference>
<evidence type="ECO:0000313" key="13">
    <source>
        <dbReference type="EMBL" id="TFV98799.1"/>
    </source>
</evidence>
<comment type="subcellular location">
    <subcellularLocation>
        <location evidence="1 10">Cell membrane</location>
        <topology evidence="1 10">Multi-pass membrane protein</topology>
    </subcellularLocation>
</comment>